<dbReference type="EC" id="2.7.1.17" evidence="5"/>
<dbReference type="InterPro" id="IPR043129">
    <property type="entry name" value="ATPase_NBD"/>
</dbReference>
<evidence type="ECO:0000256" key="3">
    <source>
        <dbReference type="ARBA" id="ARBA00022777"/>
    </source>
</evidence>
<evidence type="ECO:0000313" key="6">
    <source>
        <dbReference type="Proteomes" id="UP000254817"/>
    </source>
</evidence>
<protein>
    <submittedName>
        <fullName evidence="5">Xylulose kinase</fullName>
        <ecNumber evidence="5">2.7.1.17</ecNumber>
    </submittedName>
</protein>
<keyword evidence="3 5" id="KW-0418">Kinase</keyword>
<dbReference type="PANTHER" id="PTHR43095:SF6">
    <property type="entry name" value="XYLULOSE KINASE"/>
    <property type="match status" value="1"/>
</dbReference>
<accession>A0A376ML13</accession>
<keyword evidence="2 5" id="KW-0808">Transferase</keyword>
<dbReference type="GO" id="GO:0004856">
    <property type="term" value="F:D-xylulokinase activity"/>
    <property type="evidence" value="ECO:0007669"/>
    <property type="project" value="UniProtKB-EC"/>
</dbReference>
<dbReference type="PANTHER" id="PTHR43095">
    <property type="entry name" value="SUGAR KINASE"/>
    <property type="match status" value="1"/>
</dbReference>
<dbReference type="InterPro" id="IPR018483">
    <property type="entry name" value="Carb_kinase_FGGY_CS"/>
</dbReference>
<feature type="domain" description="Carbohydrate kinase FGGY N-terminal" evidence="4">
    <location>
        <begin position="36"/>
        <end position="130"/>
    </location>
</feature>
<dbReference type="Proteomes" id="UP000254817">
    <property type="component" value="Unassembled WGS sequence"/>
</dbReference>
<name>A0A376ML13_ECOLX</name>
<evidence type="ECO:0000313" key="5">
    <source>
        <dbReference type="EMBL" id="STG51053.1"/>
    </source>
</evidence>
<evidence type="ECO:0000256" key="1">
    <source>
        <dbReference type="ARBA" id="ARBA00009156"/>
    </source>
</evidence>
<reference evidence="5 6" key="1">
    <citation type="submission" date="2018-06" db="EMBL/GenBank/DDBJ databases">
        <authorList>
            <consortium name="Pathogen Informatics"/>
            <person name="Doyle S."/>
        </authorList>
    </citation>
    <scope>NUCLEOTIDE SEQUENCE [LARGE SCALE GENOMIC DNA]</scope>
    <source>
        <strain evidence="5 6">NCTC11112</strain>
    </source>
</reference>
<dbReference type="InterPro" id="IPR018484">
    <property type="entry name" value="FGGY_N"/>
</dbReference>
<dbReference type="Pfam" id="PF00370">
    <property type="entry name" value="FGGY_N"/>
    <property type="match status" value="1"/>
</dbReference>
<dbReference type="Gene3D" id="3.30.420.40">
    <property type="match status" value="1"/>
</dbReference>
<organism evidence="5 6">
    <name type="scientific">Escherichia coli</name>
    <dbReference type="NCBI Taxonomy" id="562"/>
    <lineage>
        <taxon>Bacteria</taxon>
        <taxon>Pseudomonadati</taxon>
        <taxon>Pseudomonadota</taxon>
        <taxon>Gammaproteobacteria</taxon>
        <taxon>Enterobacterales</taxon>
        <taxon>Enterobacteriaceae</taxon>
        <taxon>Escherichia</taxon>
    </lineage>
</organism>
<evidence type="ECO:0000259" key="4">
    <source>
        <dbReference type="Pfam" id="PF00370"/>
    </source>
</evidence>
<dbReference type="PROSITE" id="PS00933">
    <property type="entry name" value="FGGY_KINASES_1"/>
    <property type="match status" value="1"/>
</dbReference>
<gene>
    <name evidence="5" type="primary">xylB_2</name>
    <name evidence="5" type="ORF">NCTC11112_01485</name>
</gene>
<comment type="similarity">
    <text evidence="1">Belongs to the FGGY kinase family.</text>
</comment>
<proteinExistence type="inferred from homology"/>
<evidence type="ECO:0000256" key="2">
    <source>
        <dbReference type="ARBA" id="ARBA00022679"/>
    </source>
</evidence>
<sequence length="152" mass="17382">MHLTGCSATGITACHFVERRALCARVHFAGSASSRITGDYGNLMMPGFTAPKLLWVQRHEPEIFRQIDKVLLPKDYLRLRMTGEFASDMSDAAGTMWLDVAKRDWSDDMLQACHLSRDQMPALYEGSELLVLCYLKLRKRGVWRGASCRRRW</sequence>
<dbReference type="AlphaFoldDB" id="A0A376ML13"/>
<dbReference type="SUPFAM" id="SSF53067">
    <property type="entry name" value="Actin-like ATPase domain"/>
    <property type="match status" value="1"/>
</dbReference>
<dbReference type="InterPro" id="IPR050406">
    <property type="entry name" value="FGGY_Carb_Kinase"/>
</dbReference>
<dbReference type="EMBL" id="UGAW01000001">
    <property type="protein sequence ID" value="STG51053.1"/>
    <property type="molecule type" value="Genomic_DNA"/>
</dbReference>